<dbReference type="RefSeq" id="WP_013479109.1">
    <property type="nucleotide sequence ID" value="NC_014816.1"/>
</dbReference>
<dbReference type="STRING" id="573065.Astex_1613"/>
<dbReference type="Proteomes" id="UP000001492">
    <property type="component" value="Chromosome 1"/>
</dbReference>
<evidence type="ECO:0000259" key="4">
    <source>
        <dbReference type="PROSITE" id="PS50995"/>
    </source>
</evidence>
<dbReference type="PROSITE" id="PS50995">
    <property type="entry name" value="HTH_MARR_2"/>
    <property type="match status" value="1"/>
</dbReference>
<dbReference type="InterPro" id="IPR023187">
    <property type="entry name" value="Tscrpt_reg_MarR-type_CS"/>
</dbReference>
<feature type="domain" description="HTH marR-type" evidence="4">
    <location>
        <begin position="7"/>
        <end position="139"/>
    </location>
</feature>
<evidence type="ECO:0000256" key="2">
    <source>
        <dbReference type="ARBA" id="ARBA00023125"/>
    </source>
</evidence>
<keyword evidence="6" id="KW-1185">Reference proteome</keyword>
<dbReference type="InterPro" id="IPR036388">
    <property type="entry name" value="WH-like_DNA-bd_sf"/>
</dbReference>
<organism evidence="5 6">
    <name type="scientific">Asticcacaulis excentricus (strain ATCC 15261 / DSM 4724 / KCTC 12464 / NCIMB 9791 / VKM B-1370 / CB 48)</name>
    <dbReference type="NCBI Taxonomy" id="573065"/>
    <lineage>
        <taxon>Bacteria</taxon>
        <taxon>Pseudomonadati</taxon>
        <taxon>Pseudomonadota</taxon>
        <taxon>Alphaproteobacteria</taxon>
        <taxon>Caulobacterales</taxon>
        <taxon>Caulobacteraceae</taxon>
        <taxon>Asticcacaulis</taxon>
    </lineage>
</organism>
<evidence type="ECO:0000313" key="5">
    <source>
        <dbReference type="EMBL" id="ADU13279.1"/>
    </source>
</evidence>
<dbReference type="GO" id="GO:0006950">
    <property type="term" value="P:response to stress"/>
    <property type="evidence" value="ECO:0007669"/>
    <property type="project" value="TreeGrafter"/>
</dbReference>
<dbReference type="EMBL" id="CP002395">
    <property type="protein sequence ID" value="ADU13279.1"/>
    <property type="molecule type" value="Genomic_DNA"/>
</dbReference>
<dbReference type="AlphaFoldDB" id="E8RQQ1"/>
<keyword evidence="2" id="KW-0238">DNA-binding</keyword>
<gene>
    <name evidence="5" type="ordered locus">Astex_1613</name>
</gene>
<dbReference type="InterPro" id="IPR039422">
    <property type="entry name" value="MarR/SlyA-like"/>
</dbReference>
<protein>
    <submittedName>
        <fullName evidence="5">Transcriptional regulator, MarR family</fullName>
    </submittedName>
</protein>
<keyword evidence="3" id="KW-0804">Transcription</keyword>
<dbReference type="OrthoDB" id="9815567at2"/>
<dbReference type="SMART" id="SM00347">
    <property type="entry name" value="HTH_MARR"/>
    <property type="match status" value="1"/>
</dbReference>
<evidence type="ECO:0000256" key="1">
    <source>
        <dbReference type="ARBA" id="ARBA00023015"/>
    </source>
</evidence>
<dbReference type="PANTHER" id="PTHR33164">
    <property type="entry name" value="TRANSCRIPTIONAL REGULATOR, MARR FAMILY"/>
    <property type="match status" value="1"/>
</dbReference>
<dbReference type="InterPro" id="IPR036390">
    <property type="entry name" value="WH_DNA-bd_sf"/>
</dbReference>
<keyword evidence="1" id="KW-0805">Transcription regulation</keyword>
<dbReference type="GO" id="GO:0003700">
    <property type="term" value="F:DNA-binding transcription factor activity"/>
    <property type="evidence" value="ECO:0007669"/>
    <property type="project" value="InterPro"/>
</dbReference>
<dbReference type="Pfam" id="PF01047">
    <property type="entry name" value="MarR"/>
    <property type="match status" value="1"/>
</dbReference>
<evidence type="ECO:0000313" key="6">
    <source>
        <dbReference type="Proteomes" id="UP000001492"/>
    </source>
</evidence>
<dbReference type="HOGENOM" id="CLU_083287_4_2_5"/>
<dbReference type="eggNOG" id="COG1846">
    <property type="taxonomic scope" value="Bacteria"/>
</dbReference>
<proteinExistence type="predicted"/>
<dbReference type="GO" id="GO:0003677">
    <property type="term" value="F:DNA binding"/>
    <property type="evidence" value="ECO:0007669"/>
    <property type="project" value="UniProtKB-KW"/>
</dbReference>
<accession>E8RQQ1</accession>
<name>E8RQQ1_ASTEC</name>
<dbReference type="PANTHER" id="PTHR33164:SF43">
    <property type="entry name" value="HTH-TYPE TRANSCRIPTIONAL REPRESSOR YETL"/>
    <property type="match status" value="1"/>
</dbReference>
<dbReference type="InterPro" id="IPR000835">
    <property type="entry name" value="HTH_MarR-typ"/>
</dbReference>
<dbReference type="Gene3D" id="1.10.10.10">
    <property type="entry name" value="Winged helix-like DNA-binding domain superfamily/Winged helix DNA-binding domain"/>
    <property type="match status" value="1"/>
</dbReference>
<dbReference type="PROSITE" id="PS01117">
    <property type="entry name" value="HTH_MARR_1"/>
    <property type="match status" value="1"/>
</dbReference>
<evidence type="ECO:0000256" key="3">
    <source>
        <dbReference type="ARBA" id="ARBA00023163"/>
    </source>
</evidence>
<sequence>MTISHLEDHLGYWLRLVSNAVSHSFARQVEALGVTVAEWVFLRTLYNYDHRSPSLLAGQMGMTRGAITKLADRLIAKSLVTRTADPEDGRAQTLALTPEGRAKVPVLAKLADANDAAFFDALSAQERAALEQSLKSLITRRHLSGIPTN</sequence>
<reference evidence="6" key="1">
    <citation type="submission" date="2010-12" db="EMBL/GenBank/DDBJ databases">
        <title>Complete sequence of chromosome 1 of Asticcacaulis excentricus CB 48.</title>
        <authorList>
            <consortium name="US DOE Joint Genome Institute"/>
            <person name="Lucas S."/>
            <person name="Copeland A."/>
            <person name="Lapidus A."/>
            <person name="Cheng J.-F."/>
            <person name="Bruce D."/>
            <person name="Goodwin L."/>
            <person name="Pitluck S."/>
            <person name="Teshima H."/>
            <person name="Davenport K."/>
            <person name="Detter J.C."/>
            <person name="Han C."/>
            <person name="Tapia R."/>
            <person name="Land M."/>
            <person name="Hauser L."/>
            <person name="Jeffries C."/>
            <person name="Kyrpides N."/>
            <person name="Ivanova N."/>
            <person name="Ovchinnikova G."/>
            <person name="Brun Y.V."/>
            <person name="Woyke T."/>
        </authorList>
    </citation>
    <scope>NUCLEOTIDE SEQUENCE [LARGE SCALE GENOMIC DNA]</scope>
    <source>
        <strain evidence="6">ATCC 15261 / DSM 4724 / KCTC 12464 / NCIMB 9791 / VKM B-1370 / CB 48</strain>
    </source>
</reference>
<dbReference type="PRINTS" id="PR00598">
    <property type="entry name" value="HTHMARR"/>
</dbReference>
<dbReference type="SUPFAM" id="SSF46785">
    <property type="entry name" value="Winged helix' DNA-binding domain"/>
    <property type="match status" value="1"/>
</dbReference>
<dbReference type="KEGG" id="aex:Astex_1613"/>